<dbReference type="RefSeq" id="WP_271430467.1">
    <property type="nucleotide sequence ID" value="NZ_JAQIOY010000001.1"/>
</dbReference>
<accession>A0ABT4XMC4</accession>
<keyword evidence="2" id="KW-1185">Reference proteome</keyword>
<comment type="caution">
    <text evidence="1">The sequence shown here is derived from an EMBL/GenBank/DDBJ whole genome shotgun (WGS) entry which is preliminary data.</text>
</comment>
<evidence type="ECO:0000313" key="2">
    <source>
        <dbReference type="Proteomes" id="UP001210720"/>
    </source>
</evidence>
<sequence>MVDHWRSNQTQIFWTCKALAQGRVITHQDEIGKVNGWRLGAIIHKLRKQYHWSIATEYRGQENIAHYSLLVGCKRRTLAVPPFKSMMRGDHAEVMRQVFQPFYGDNDNG</sequence>
<protein>
    <submittedName>
        <fullName evidence="1">Uncharacterized protein</fullName>
    </submittedName>
</protein>
<gene>
    <name evidence="1" type="ORF">PFY00_00010</name>
</gene>
<proteinExistence type="predicted"/>
<evidence type="ECO:0000313" key="1">
    <source>
        <dbReference type="EMBL" id="MDA7423094.1"/>
    </source>
</evidence>
<dbReference type="Proteomes" id="UP001210720">
    <property type="component" value="Unassembled WGS sequence"/>
</dbReference>
<organism evidence="1 2">
    <name type="scientific">Thalassococcus lentus</name>
    <dbReference type="NCBI Taxonomy" id="1210524"/>
    <lineage>
        <taxon>Bacteria</taxon>
        <taxon>Pseudomonadati</taxon>
        <taxon>Pseudomonadota</taxon>
        <taxon>Alphaproteobacteria</taxon>
        <taxon>Rhodobacterales</taxon>
        <taxon>Roseobacteraceae</taxon>
        <taxon>Thalassococcus</taxon>
    </lineage>
</organism>
<name>A0ABT4XMC4_9RHOB</name>
<dbReference type="EMBL" id="JAQIOY010000001">
    <property type="protein sequence ID" value="MDA7423094.1"/>
    <property type="molecule type" value="Genomic_DNA"/>
</dbReference>
<reference evidence="1 2" key="1">
    <citation type="submission" date="2023-01" db="EMBL/GenBank/DDBJ databases">
        <title>Thalassococcus onchidii sp. nov., isolated from a marine invertebrate from the South China Sea.</title>
        <authorList>
            <person name="Xu S."/>
            <person name="Liu Z."/>
            <person name="Xu Y."/>
        </authorList>
    </citation>
    <scope>NUCLEOTIDE SEQUENCE [LARGE SCALE GENOMIC DNA]</scope>
    <source>
        <strain evidence="1 2">KCTC 32084</strain>
    </source>
</reference>